<accession>A0ABX5NXD1</accession>
<dbReference type="Pfam" id="PF22397">
    <property type="entry name" value="NADAR-DarT1"/>
    <property type="match status" value="1"/>
</dbReference>
<name>A0ABX5NXD1_9HYPH</name>
<dbReference type="EMBL" id="QJRY01000001">
    <property type="protein sequence ID" value="PYB76938.1"/>
    <property type="molecule type" value="Genomic_DNA"/>
</dbReference>
<organism evidence="1 2">
    <name type="scientific">Rhizobium wuzhouense</name>
    <dbReference type="NCBI Taxonomy" id="1986026"/>
    <lineage>
        <taxon>Bacteria</taxon>
        <taxon>Pseudomonadati</taxon>
        <taxon>Pseudomonadota</taxon>
        <taxon>Alphaproteobacteria</taxon>
        <taxon>Hyphomicrobiales</taxon>
        <taxon>Rhizobiaceae</taxon>
        <taxon>Rhizobium/Agrobacterium group</taxon>
        <taxon>Rhizobium</taxon>
    </lineage>
</organism>
<dbReference type="InterPro" id="IPR053913">
    <property type="entry name" value="NADAR-DarT1"/>
</dbReference>
<evidence type="ECO:0000313" key="1">
    <source>
        <dbReference type="EMBL" id="PYB76938.1"/>
    </source>
</evidence>
<comment type="caution">
    <text evidence="1">The sequence shown here is derived from an EMBL/GenBank/DDBJ whole genome shotgun (WGS) entry which is preliminary data.</text>
</comment>
<evidence type="ECO:0000313" key="2">
    <source>
        <dbReference type="Proteomes" id="UP000247536"/>
    </source>
</evidence>
<sequence length="237" mass="27215">MAERPIFVPTSEHEGYVKRVDFEIPWASGFAEVQKQKNIRALHRAAEQAGYAPLMEISSKSDVKAGRHLSAFHLQVAFEGDSIPLENAFQGSKVFEGGGPFVDLYRVEPREAKRDPRLKESGPLVGFRFNGKDFPLQPTTVFYDWLYLRALFPHREWLMKRITVDVEYAGFTDIEFNPAKSINCQAKSCALFVVLMREHKLEFYMQTPEVFVNMIAQHTHDPGPHETYLKQPRLKIA</sequence>
<dbReference type="Proteomes" id="UP000247536">
    <property type="component" value="Unassembled WGS sequence"/>
</dbReference>
<reference evidence="1 2" key="1">
    <citation type="submission" date="2018-06" db="EMBL/GenBank/DDBJ databases">
        <title>Rhizobium wuzhouense sp. nov., isolated from roots of Oryza officinalis.</title>
        <authorList>
            <person name="Yuan T."/>
        </authorList>
    </citation>
    <scope>NUCLEOTIDE SEQUENCE [LARGE SCALE GENOMIC DNA]</scope>
    <source>
        <strain evidence="1 2">W44</strain>
    </source>
</reference>
<keyword evidence="2" id="KW-1185">Reference proteome</keyword>
<dbReference type="RefSeq" id="WP_110789371.1">
    <property type="nucleotide sequence ID" value="NZ_QJRY01000001.1"/>
</dbReference>
<gene>
    <name evidence="1" type="ORF">DMY87_00645</name>
</gene>
<protein>
    <submittedName>
        <fullName evidence="1">Uncharacterized protein</fullName>
    </submittedName>
</protein>
<proteinExistence type="predicted"/>